<gene>
    <name evidence="1" type="ORF">SAMN05444266_101243</name>
</gene>
<dbReference type="GO" id="GO:0019441">
    <property type="term" value="P:L-tryptophan catabolic process to kynurenine"/>
    <property type="evidence" value="ECO:0007669"/>
    <property type="project" value="InterPro"/>
</dbReference>
<dbReference type="RefSeq" id="WP_073077205.1">
    <property type="nucleotide sequence ID" value="NZ_FRBL01000001.1"/>
</dbReference>
<dbReference type="STRING" id="1419482.SAMN05444266_101243"/>
<proteinExistence type="predicted"/>
<reference evidence="1 2" key="1">
    <citation type="submission" date="2016-11" db="EMBL/GenBank/DDBJ databases">
        <authorList>
            <person name="Jaros S."/>
            <person name="Januszkiewicz K."/>
            <person name="Wedrychowicz H."/>
        </authorList>
    </citation>
    <scope>NUCLEOTIDE SEQUENCE [LARGE SCALE GENOMIC DNA]</scope>
    <source>
        <strain evidence="1 2">DSM 27406</strain>
    </source>
</reference>
<keyword evidence="2" id="KW-1185">Reference proteome</keyword>
<dbReference type="EMBL" id="FRBL01000001">
    <property type="protein sequence ID" value="SHK81817.1"/>
    <property type="molecule type" value="Genomic_DNA"/>
</dbReference>
<dbReference type="InterPro" id="IPR037175">
    <property type="entry name" value="KFase_sf"/>
</dbReference>
<evidence type="ECO:0000313" key="2">
    <source>
        <dbReference type="Proteomes" id="UP000184420"/>
    </source>
</evidence>
<dbReference type="OrthoDB" id="9796085at2"/>
<organism evidence="1 2">
    <name type="scientific">Chitinophaga jiangningensis</name>
    <dbReference type="NCBI Taxonomy" id="1419482"/>
    <lineage>
        <taxon>Bacteria</taxon>
        <taxon>Pseudomonadati</taxon>
        <taxon>Bacteroidota</taxon>
        <taxon>Chitinophagia</taxon>
        <taxon>Chitinophagales</taxon>
        <taxon>Chitinophagaceae</taxon>
        <taxon>Chitinophaga</taxon>
    </lineage>
</organism>
<dbReference type="Gene3D" id="3.50.30.50">
    <property type="entry name" value="Putative cyclase"/>
    <property type="match status" value="1"/>
</dbReference>
<dbReference type="PANTHER" id="PTHR31118:SF12">
    <property type="entry name" value="CYCLASE-LIKE PROTEIN 2"/>
    <property type="match status" value="1"/>
</dbReference>
<dbReference type="AlphaFoldDB" id="A0A1M6VJT7"/>
<dbReference type="SUPFAM" id="SSF102198">
    <property type="entry name" value="Putative cyclase"/>
    <property type="match status" value="1"/>
</dbReference>
<name>A0A1M6VJT7_9BACT</name>
<protein>
    <submittedName>
        <fullName evidence="1">Kynurenine formamidase</fullName>
    </submittedName>
</protein>
<accession>A0A1M6VJT7</accession>
<dbReference type="PANTHER" id="PTHR31118">
    <property type="entry name" value="CYCLASE-LIKE PROTEIN 2"/>
    <property type="match status" value="1"/>
</dbReference>
<sequence>MKIVDLSKTIAYNKQDPWFMRIKIRHKPHRKSKGLIRFFIGLPAKLFPRGFEGWADDKILGMGVHAATHIDAPWHYSPTVDGKPAKTIDEIPLEWCYGDGVVINMTHKADFEEITLADIQADIARTGVEIKPGTIVLIHTGRDQYIGTKDYPMRGTGMSAEATHWLIDQGVKVMGIDQWGFDLPLKYMAENAKKLGKNDYFWQAHLVGQQKEYCHMEQLVNLGALPPSGFKVSVFPLKIKGASAAPARVVAIFE</sequence>
<dbReference type="InterPro" id="IPR007325">
    <property type="entry name" value="KFase/CYL"/>
</dbReference>
<evidence type="ECO:0000313" key="1">
    <source>
        <dbReference type="EMBL" id="SHK81817.1"/>
    </source>
</evidence>
<dbReference type="GO" id="GO:0004061">
    <property type="term" value="F:arylformamidase activity"/>
    <property type="evidence" value="ECO:0007669"/>
    <property type="project" value="InterPro"/>
</dbReference>
<dbReference type="Pfam" id="PF04199">
    <property type="entry name" value="Cyclase"/>
    <property type="match status" value="1"/>
</dbReference>
<dbReference type="Proteomes" id="UP000184420">
    <property type="component" value="Unassembled WGS sequence"/>
</dbReference>